<gene>
    <name evidence="7" type="ORF">CPT03_20400</name>
</gene>
<evidence type="ECO:0000259" key="6">
    <source>
        <dbReference type="PROSITE" id="PS51007"/>
    </source>
</evidence>
<accession>A0A2D1UAM5</accession>
<reference evidence="7 8" key="1">
    <citation type="submission" date="2017-10" db="EMBL/GenBank/DDBJ databases">
        <title>Whole genome of Pedobacter ginsengisoli T01R-27 isolated from tomato rhizosphere.</title>
        <authorList>
            <person name="Weon H.-Y."/>
            <person name="Lee S.A."/>
            <person name="Sang M.K."/>
            <person name="Song J."/>
        </authorList>
    </citation>
    <scope>NUCLEOTIDE SEQUENCE [LARGE SCALE GENOMIC DNA]</scope>
    <source>
        <strain evidence="7 8">T01R-27</strain>
    </source>
</reference>
<feature type="region of interest" description="Disordered" evidence="5">
    <location>
        <begin position="280"/>
        <end position="314"/>
    </location>
</feature>
<dbReference type="GO" id="GO:0046872">
    <property type="term" value="F:metal ion binding"/>
    <property type="evidence" value="ECO:0007669"/>
    <property type="project" value="UniProtKB-KW"/>
</dbReference>
<dbReference type="InterPro" id="IPR051459">
    <property type="entry name" value="Cytochrome_c-type_DH"/>
</dbReference>
<dbReference type="SUPFAM" id="SSF46626">
    <property type="entry name" value="Cytochrome c"/>
    <property type="match status" value="2"/>
</dbReference>
<dbReference type="RefSeq" id="WP_099440550.1">
    <property type="nucleotide sequence ID" value="NZ_CP024091.1"/>
</dbReference>
<protein>
    <submittedName>
        <fullName evidence="7">Cytochrome C</fullName>
    </submittedName>
</protein>
<feature type="domain" description="Cytochrome c" evidence="6">
    <location>
        <begin position="187"/>
        <end position="277"/>
    </location>
</feature>
<dbReference type="PROSITE" id="PS51257">
    <property type="entry name" value="PROKAR_LIPOPROTEIN"/>
    <property type="match status" value="1"/>
</dbReference>
<sequence>MLTNQLKLFAIIGAAALISSCTGRNKPIQQNHLSKTKPAAAAKDVWHAPDESTIPKNAKGEMIRYGKDLIANTSAYFGSKGTLGKFTNGLNCQNCHLDAGTRIFGNNYAAVMSSYPKITARSGKITSPIARIKGCFERSLNGKMPDSTSKEIRAMIAYMEWLNQGVENPEGMYGRGTEKIALLDRPADPKKGALLYASKCKSCHGENGEGIAATGGKTFIYPPLWGKVSYNDGAGLYRLSNFAGFIKNNMPFGATYKNPILTDEESWDIAAFVNSQARPHKDQHADYPNLKKKPIDAPYGPYGDHFSEKQHKYGPYQPIKNVYKTKT</sequence>
<evidence type="ECO:0000313" key="8">
    <source>
        <dbReference type="Proteomes" id="UP000223749"/>
    </source>
</evidence>
<organism evidence="7 8">
    <name type="scientific">Pedobacter ginsengisoli</name>
    <dbReference type="NCBI Taxonomy" id="363852"/>
    <lineage>
        <taxon>Bacteria</taxon>
        <taxon>Pseudomonadati</taxon>
        <taxon>Bacteroidota</taxon>
        <taxon>Sphingobacteriia</taxon>
        <taxon>Sphingobacteriales</taxon>
        <taxon>Sphingobacteriaceae</taxon>
        <taxon>Pedobacter</taxon>
    </lineage>
</organism>
<dbReference type="InterPro" id="IPR036909">
    <property type="entry name" value="Cyt_c-like_dom_sf"/>
</dbReference>
<dbReference type="Gene3D" id="1.10.760.10">
    <property type="entry name" value="Cytochrome c-like domain"/>
    <property type="match status" value="2"/>
</dbReference>
<dbReference type="PANTHER" id="PTHR35008">
    <property type="entry name" value="BLL4482 PROTEIN-RELATED"/>
    <property type="match status" value="1"/>
</dbReference>
<dbReference type="KEGG" id="pgs:CPT03_20400"/>
<evidence type="ECO:0000256" key="1">
    <source>
        <dbReference type="ARBA" id="ARBA00022617"/>
    </source>
</evidence>
<evidence type="ECO:0000256" key="5">
    <source>
        <dbReference type="SAM" id="MobiDB-lite"/>
    </source>
</evidence>
<keyword evidence="2 4" id="KW-0479">Metal-binding</keyword>
<keyword evidence="8" id="KW-1185">Reference proteome</keyword>
<evidence type="ECO:0000256" key="4">
    <source>
        <dbReference type="PROSITE-ProRule" id="PRU00433"/>
    </source>
</evidence>
<dbReference type="AlphaFoldDB" id="A0A2D1UAM5"/>
<evidence type="ECO:0000256" key="3">
    <source>
        <dbReference type="ARBA" id="ARBA00023004"/>
    </source>
</evidence>
<keyword evidence="3 4" id="KW-0408">Iron</keyword>
<dbReference type="GO" id="GO:0020037">
    <property type="term" value="F:heme binding"/>
    <property type="evidence" value="ECO:0007669"/>
    <property type="project" value="InterPro"/>
</dbReference>
<proteinExistence type="predicted"/>
<evidence type="ECO:0000256" key="2">
    <source>
        <dbReference type="ARBA" id="ARBA00022723"/>
    </source>
</evidence>
<dbReference type="PROSITE" id="PS51007">
    <property type="entry name" value="CYTC"/>
    <property type="match status" value="1"/>
</dbReference>
<dbReference type="OrthoDB" id="9779283at2"/>
<dbReference type="InterPro" id="IPR009056">
    <property type="entry name" value="Cyt_c-like_dom"/>
</dbReference>
<dbReference type="PANTHER" id="PTHR35008:SF4">
    <property type="entry name" value="BLL4482 PROTEIN"/>
    <property type="match status" value="1"/>
</dbReference>
<dbReference type="GO" id="GO:0009055">
    <property type="term" value="F:electron transfer activity"/>
    <property type="evidence" value="ECO:0007669"/>
    <property type="project" value="InterPro"/>
</dbReference>
<dbReference type="Pfam" id="PF00034">
    <property type="entry name" value="Cytochrom_C"/>
    <property type="match status" value="1"/>
</dbReference>
<name>A0A2D1UAM5_9SPHI</name>
<keyword evidence="1 4" id="KW-0349">Heme</keyword>
<evidence type="ECO:0000313" key="7">
    <source>
        <dbReference type="EMBL" id="ATP58655.1"/>
    </source>
</evidence>
<dbReference type="Proteomes" id="UP000223749">
    <property type="component" value="Chromosome"/>
</dbReference>
<dbReference type="EMBL" id="CP024091">
    <property type="protein sequence ID" value="ATP58655.1"/>
    <property type="molecule type" value="Genomic_DNA"/>
</dbReference>